<gene>
    <name evidence="3" type="ORF">GWR21_28425</name>
</gene>
<dbReference type="InterPro" id="IPR029058">
    <property type="entry name" value="AB_hydrolase_fold"/>
</dbReference>
<comment type="similarity">
    <text evidence="1">Belongs to the thioesterase family.</text>
</comment>
<protein>
    <submittedName>
        <fullName evidence="3">Thioesterase</fullName>
    </submittedName>
</protein>
<dbReference type="PANTHER" id="PTHR11487:SF0">
    <property type="entry name" value="S-ACYL FATTY ACID SYNTHASE THIOESTERASE, MEDIUM CHAIN"/>
    <property type="match status" value="1"/>
</dbReference>
<dbReference type="Gene3D" id="3.40.50.1820">
    <property type="entry name" value="alpha/beta hydrolase"/>
    <property type="match status" value="1"/>
</dbReference>
<reference evidence="3 4" key="1">
    <citation type="submission" date="2020-01" db="EMBL/GenBank/DDBJ databases">
        <title>Complete genome sequence of Chitinophaga sp. H33E-04 isolated from quinoa roots.</title>
        <authorList>
            <person name="Weon H.-Y."/>
            <person name="Lee S.A."/>
        </authorList>
    </citation>
    <scope>NUCLEOTIDE SEQUENCE [LARGE SCALE GENOMIC DNA]</scope>
    <source>
        <strain evidence="3 4">H33E-04</strain>
    </source>
</reference>
<dbReference type="InterPro" id="IPR012223">
    <property type="entry name" value="TEII"/>
</dbReference>
<dbReference type="KEGG" id="chih:GWR21_28425"/>
<dbReference type="EMBL" id="CP048113">
    <property type="protein sequence ID" value="QHS63373.1"/>
    <property type="molecule type" value="Genomic_DNA"/>
</dbReference>
<proteinExistence type="inferred from homology"/>
<dbReference type="Pfam" id="PF00975">
    <property type="entry name" value="Thioesterase"/>
    <property type="match status" value="1"/>
</dbReference>
<dbReference type="RefSeq" id="WP_162335089.1">
    <property type="nucleotide sequence ID" value="NZ_CP048113.1"/>
</dbReference>
<dbReference type="AlphaFoldDB" id="A0A6B9ZQM7"/>
<keyword evidence="4" id="KW-1185">Reference proteome</keyword>
<dbReference type="PANTHER" id="PTHR11487">
    <property type="entry name" value="THIOESTERASE"/>
    <property type="match status" value="1"/>
</dbReference>
<feature type="domain" description="Thioesterase" evidence="2">
    <location>
        <begin position="5"/>
        <end position="213"/>
    </location>
</feature>
<evidence type="ECO:0000259" key="2">
    <source>
        <dbReference type="Pfam" id="PF00975"/>
    </source>
</evidence>
<accession>A0A6B9ZQM7</accession>
<name>A0A6B9ZQM7_9BACT</name>
<sequence>MAKKQIFLMHYAGGDCYSYRFLTPFLHDTEVHTLELSGRGRRINEPLQSNFKDVIEDTLKQIRKLLSAPSVTLYGHSLGGLLAFNVAAALEKEYKGSMKLVISGNAGPFVTRETSWHTLSSENLISKLRTLGGTPDVILDDPGMFGFYELIIRSDFRVAHEMASWGQEKINTPIYCLMGSQEEHAGRIDNWANYTTGNFRYQLVPGGHFFIYNYPKLIAQHLLSDQV</sequence>
<organism evidence="3 4">
    <name type="scientific">Chitinophaga agri</name>
    <dbReference type="NCBI Taxonomy" id="2703787"/>
    <lineage>
        <taxon>Bacteria</taxon>
        <taxon>Pseudomonadati</taxon>
        <taxon>Bacteroidota</taxon>
        <taxon>Chitinophagia</taxon>
        <taxon>Chitinophagales</taxon>
        <taxon>Chitinophagaceae</taxon>
        <taxon>Chitinophaga</taxon>
    </lineage>
</organism>
<dbReference type="GO" id="GO:0008610">
    <property type="term" value="P:lipid biosynthetic process"/>
    <property type="evidence" value="ECO:0007669"/>
    <property type="project" value="TreeGrafter"/>
</dbReference>
<evidence type="ECO:0000313" key="4">
    <source>
        <dbReference type="Proteomes" id="UP000476411"/>
    </source>
</evidence>
<dbReference type="Proteomes" id="UP000476411">
    <property type="component" value="Chromosome"/>
</dbReference>
<dbReference type="SUPFAM" id="SSF53474">
    <property type="entry name" value="alpha/beta-Hydrolases"/>
    <property type="match status" value="1"/>
</dbReference>
<evidence type="ECO:0000313" key="3">
    <source>
        <dbReference type="EMBL" id="QHS63373.1"/>
    </source>
</evidence>
<evidence type="ECO:0000256" key="1">
    <source>
        <dbReference type="ARBA" id="ARBA00007169"/>
    </source>
</evidence>
<dbReference type="InterPro" id="IPR001031">
    <property type="entry name" value="Thioesterase"/>
</dbReference>